<dbReference type="STRING" id="1005048.CFU_3543"/>
<reference evidence="1 2" key="1">
    <citation type="journal article" date="2004" name="Environ. Microbiol.">
        <title>Phylogeny-function analysis of (meta)genomic libraries: screening for expression of ribosomal RNA genes by large-insert library fluorescent in situ hybridization (LIL-FISH).</title>
        <authorList>
            <person name="Leveau J.H."/>
            <person name="Gerards S."/>
            <person name="de Boer W."/>
            <person name="van Veen J.A."/>
        </authorList>
    </citation>
    <scope>NUCLEOTIDE SEQUENCE [LARGE SCALE GENOMIC DNA]</scope>
    <source>
        <strain evidence="1 2">Ter331</strain>
    </source>
</reference>
<dbReference type="Pfam" id="PF02423">
    <property type="entry name" value="OCD_Mu_crystall"/>
    <property type="match status" value="1"/>
</dbReference>
<sequence length="320" mass="34054">MGRFWMDQYMRILDAESTAAALPYAELVPALVKVAQQLRQGEINAPERMVVEIDKASVLLCMPAVAADIGMTKLITVHANNAQYQLPAIQGEVVVFDAASGRRLALLHGPTVTARRTAAVSLLGIEALLPSKPKSAFLIGTGVQAIAHADGLAEYFGVTEFWVAARDLEKTQAFCAALQQRHPQIAVKAMAAAALATDLPHTDVVIALTTSRTAVIPVSIAATTLAIGVGAFKPDMVEFPAELLHSRTVVVDCLAGAKHEAGDLLQAQIDWSKVRELPDVLAHGFVRQAVLPVYKTVGQAAWDLAAARVAIASLDLYKPA</sequence>
<reference evidence="1 2" key="4">
    <citation type="journal article" date="2010" name="Environ. Microbiol.">
        <title>The bacterial genus Collimonas: mycophagy, weathering and other adaptive solutions to life in oligotrophic soil environments.</title>
        <authorList>
            <person name="Leveau J.H."/>
            <person name="Uroz S."/>
            <person name="de Boer W."/>
        </authorList>
    </citation>
    <scope>NUCLEOTIDE SEQUENCE [LARGE SCALE GENOMIC DNA]</scope>
    <source>
        <strain evidence="1 2">Ter331</strain>
    </source>
</reference>
<dbReference type="PANTHER" id="PTHR13812">
    <property type="entry name" value="KETIMINE REDUCTASE MU-CRYSTALLIN"/>
    <property type="match status" value="1"/>
</dbReference>
<dbReference type="eggNOG" id="COG2423">
    <property type="taxonomic scope" value="Bacteria"/>
</dbReference>
<dbReference type="PANTHER" id="PTHR13812:SF19">
    <property type="entry name" value="KETIMINE REDUCTASE MU-CRYSTALLIN"/>
    <property type="match status" value="1"/>
</dbReference>
<evidence type="ECO:0000313" key="1">
    <source>
        <dbReference type="EMBL" id="AEK63367.1"/>
    </source>
</evidence>
<gene>
    <name evidence="1" type="ordered locus">CFU_3543</name>
</gene>
<dbReference type="Proteomes" id="UP000008392">
    <property type="component" value="Chromosome"/>
</dbReference>
<reference evidence="1 2" key="3">
    <citation type="journal article" date="2008" name="FEMS Microbiol. Ecol.">
        <title>Identification and characterization of genes underlying chitinolysis in Collimonas fungivorans Ter331.</title>
        <authorList>
            <person name="Fritsche K."/>
            <person name="de Boer W."/>
            <person name="Gerards S."/>
            <person name="van den Berg M."/>
            <person name="van Veen J.A."/>
            <person name="Leveau J.H."/>
        </authorList>
    </citation>
    <scope>NUCLEOTIDE SEQUENCE [LARGE SCALE GENOMIC DNA]</scope>
    <source>
        <strain evidence="1 2">Ter331</strain>
    </source>
</reference>
<dbReference type="Gene3D" id="3.40.50.720">
    <property type="entry name" value="NAD(P)-binding Rossmann-like Domain"/>
    <property type="match status" value="1"/>
</dbReference>
<dbReference type="GO" id="GO:0005737">
    <property type="term" value="C:cytoplasm"/>
    <property type="evidence" value="ECO:0007669"/>
    <property type="project" value="TreeGrafter"/>
</dbReference>
<reference evidence="2" key="6">
    <citation type="submission" date="2011-05" db="EMBL/GenBank/DDBJ databases">
        <title>Complete sequence of Collimonas fungivorans Ter331.</title>
        <authorList>
            <person name="Leveau J.H."/>
        </authorList>
    </citation>
    <scope>NUCLEOTIDE SEQUENCE [LARGE SCALE GENOMIC DNA]</scope>
    <source>
        <strain evidence="2">Ter331</strain>
    </source>
</reference>
<accession>G0ADA5</accession>
<dbReference type="KEGG" id="cfu:CFU_3543"/>
<keyword evidence="2" id="KW-1185">Reference proteome</keyword>
<dbReference type="EC" id="4.3.1.12" evidence="1"/>
<name>G0ADA5_COLFT</name>
<dbReference type="PIRSF" id="PIRSF001439">
    <property type="entry name" value="CryM"/>
    <property type="match status" value="1"/>
</dbReference>
<protein>
    <submittedName>
        <fullName evidence="1">Ornithine cyclodeaminase</fullName>
        <ecNumber evidence="1">4.3.1.12</ecNumber>
    </submittedName>
</protein>
<dbReference type="AlphaFoldDB" id="G0ADA5"/>
<dbReference type="GO" id="GO:0008473">
    <property type="term" value="F:ornithine cyclodeaminase activity"/>
    <property type="evidence" value="ECO:0007669"/>
    <property type="project" value="UniProtKB-EC"/>
</dbReference>
<keyword evidence="1" id="KW-0456">Lyase</keyword>
<dbReference type="EMBL" id="CP002745">
    <property type="protein sequence ID" value="AEK63367.1"/>
    <property type="molecule type" value="Genomic_DNA"/>
</dbReference>
<dbReference type="HOGENOM" id="CLU_042088_1_2_4"/>
<organism evidence="1 2">
    <name type="scientific">Collimonas fungivorans (strain Ter331)</name>
    <dbReference type="NCBI Taxonomy" id="1005048"/>
    <lineage>
        <taxon>Bacteria</taxon>
        <taxon>Pseudomonadati</taxon>
        <taxon>Pseudomonadota</taxon>
        <taxon>Betaproteobacteria</taxon>
        <taxon>Burkholderiales</taxon>
        <taxon>Oxalobacteraceae</taxon>
        <taxon>Collimonas</taxon>
    </lineage>
</organism>
<dbReference type="Gene3D" id="3.30.1780.10">
    <property type="entry name" value="ornithine cyclodeaminase, domain 1"/>
    <property type="match status" value="1"/>
</dbReference>
<reference evidence="1 2" key="5">
    <citation type="journal article" date="2011" name="ISME J.">
        <title>Dual transcriptional profiling of a bacterial/fungal confrontation: Collimonas fungivorans versus Aspergillus niger.</title>
        <authorList>
            <person name="Mela F."/>
            <person name="Fritsche K."/>
            <person name="de Boer W."/>
            <person name="van Veen J.A."/>
            <person name="de Graaff L.H."/>
            <person name="van den Berg M."/>
            <person name="Leveau J.H."/>
        </authorList>
    </citation>
    <scope>NUCLEOTIDE SEQUENCE [LARGE SCALE GENOMIC DNA]</scope>
    <source>
        <strain evidence="1 2">Ter331</strain>
    </source>
</reference>
<dbReference type="NCBIfam" id="NF005603">
    <property type="entry name" value="PRK07340.1"/>
    <property type="match status" value="1"/>
</dbReference>
<dbReference type="InterPro" id="IPR036291">
    <property type="entry name" value="NAD(P)-bd_dom_sf"/>
</dbReference>
<dbReference type="SUPFAM" id="SSF51735">
    <property type="entry name" value="NAD(P)-binding Rossmann-fold domains"/>
    <property type="match status" value="1"/>
</dbReference>
<dbReference type="InterPro" id="IPR003462">
    <property type="entry name" value="ODC_Mu_crystall"/>
</dbReference>
<proteinExistence type="predicted"/>
<reference evidence="1 2" key="2">
    <citation type="journal article" date="2006" name="J. Microbiol. Methods">
        <title>Genomic flank-sequencing of plasposon insertion sites for rapid identification of functional genes.</title>
        <authorList>
            <person name="Leveau J.H."/>
            <person name="Gerards S."/>
            <person name="Fritsche K."/>
            <person name="Zondag G."/>
            <person name="van Veen J.A."/>
        </authorList>
    </citation>
    <scope>NUCLEOTIDE SEQUENCE [LARGE SCALE GENOMIC DNA]</scope>
    <source>
        <strain evidence="1 2">Ter331</strain>
    </source>
</reference>
<evidence type="ECO:0000313" key="2">
    <source>
        <dbReference type="Proteomes" id="UP000008392"/>
    </source>
</evidence>
<dbReference type="InterPro" id="IPR023401">
    <property type="entry name" value="ODC_N"/>
</dbReference>